<dbReference type="SMART" id="SM00633">
    <property type="entry name" value="Glyco_10"/>
    <property type="match status" value="1"/>
</dbReference>
<accession>A0A271IWU5</accession>
<dbReference type="Proteomes" id="UP000216339">
    <property type="component" value="Unassembled WGS sequence"/>
</dbReference>
<evidence type="ECO:0000256" key="3">
    <source>
        <dbReference type="ARBA" id="ARBA00023295"/>
    </source>
</evidence>
<evidence type="ECO:0000256" key="5">
    <source>
        <dbReference type="RuleBase" id="RU361174"/>
    </source>
</evidence>
<dbReference type="EC" id="3.2.1.8" evidence="5"/>
<keyword evidence="9" id="KW-0858">Xylan degradation</keyword>
<reference evidence="9 10" key="1">
    <citation type="submission" date="2016-11" db="EMBL/GenBank/DDBJ databases">
        <title>Study of marine rhodopsin-containing bacteria.</title>
        <authorList>
            <person name="Yoshizawa S."/>
            <person name="Kumagai Y."/>
            <person name="Kogure K."/>
        </authorList>
    </citation>
    <scope>NUCLEOTIDE SEQUENCE [LARGE SCALE GENOMIC DNA]</scope>
    <source>
        <strain evidence="9 10">SAORIC-28</strain>
    </source>
</reference>
<keyword evidence="10" id="KW-1185">Reference proteome</keyword>
<proteinExistence type="inferred from homology"/>
<feature type="region of interest" description="Disordered" evidence="6">
    <location>
        <begin position="286"/>
        <end position="308"/>
    </location>
</feature>
<evidence type="ECO:0000256" key="4">
    <source>
        <dbReference type="ARBA" id="ARBA00023326"/>
    </source>
</evidence>
<evidence type="ECO:0000256" key="1">
    <source>
        <dbReference type="ARBA" id="ARBA00022801"/>
    </source>
</evidence>
<dbReference type="InterPro" id="IPR017853">
    <property type="entry name" value="GH"/>
</dbReference>
<sequence>MTLRPSISVLALAALVAAGCASTDSDRLGDAPEAGTDAAMPTLKDAYADAFLMGVALNERQYTDQDDRARPIVAAQFNAISPENVMKWESLHPEPGVYDFEGADAYVEFGEANDMWILGHTLVWHSQTPRWVFQDENGDPLTREALLARMEDHISTVVGRYRGRVDGWDVVNEALNEDGTLRDSPWRRIIGDDYLEHAFRFAHAADPDAELYYNDYSLENKPKRDGAVRLVRSLQDAGVRVTGIGTQLHAHMDWPTVAQLDSTIRAFAEVGDVMVTELEIDVLPSRGSQSADVSRREEGAADLDPYTDGLPPEMQQALADRYAELFEVLLDHKDSISRVTFWGVTDGDSWKNGFPIPGRTNHPLLFDRDGAPKPAFGAVVRVAD</sequence>
<evidence type="ECO:0000313" key="9">
    <source>
        <dbReference type="EMBL" id="PAP75019.1"/>
    </source>
</evidence>
<dbReference type="PANTHER" id="PTHR31490:SF90">
    <property type="entry name" value="ENDO-1,4-BETA-XYLANASE A"/>
    <property type="match status" value="1"/>
</dbReference>
<dbReference type="Pfam" id="PF00331">
    <property type="entry name" value="Glyco_hydro_10"/>
    <property type="match status" value="1"/>
</dbReference>
<dbReference type="PANTHER" id="PTHR31490">
    <property type="entry name" value="GLYCOSYL HYDROLASE"/>
    <property type="match status" value="1"/>
</dbReference>
<dbReference type="RefSeq" id="WP_095508645.1">
    <property type="nucleotide sequence ID" value="NZ_MQWD01000001.1"/>
</dbReference>
<evidence type="ECO:0000256" key="6">
    <source>
        <dbReference type="SAM" id="MobiDB-lite"/>
    </source>
</evidence>
<comment type="similarity">
    <text evidence="5">Belongs to the glycosyl hydrolase 10 (cellulase F) family.</text>
</comment>
<dbReference type="GO" id="GO:0031176">
    <property type="term" value="F:endo-1,4-beta-xylanase activity"/>
    <property type="evidence" value="ECO:0007669"/>
    <property type="project" value="UniProtKB-EC"/>
</dbReference>
<evidence type="ECO:0000313" key="10">
    <source>
        <dbReference type="Proteomes" id="UP000216339"/>
    </source>
</evidence>
<dbReference type="Gene3D" id="3.20.20.80">
    <property type="entry name" value="Glycosidases"/>
    <property type="match status" value="1"/>
</dbReference>
<keyword evidence="7" id="KW-0732">Signal</keyword>
<dbReference type="GO" id="GO:0045493">
    <property type="term" value="P:xylan catabolic process"/>
    <property type="evidence" value="ECO:0007669"/>
    <property type="project" value="UniProtKB-KW"/>
</dbReference>
<keyword evidence="2 5" id="KW-0119">Carbohydrate metabolism</keyword>
<comment type="catalytic activity">
    <reaction evidence="5">
        <text>Endohydrolysis of (1-&gt;4)-beta-D-xylosidic linkages in xylans.</text>
        <dbReference type="EC" id="3.2.1.8"/>
    </reaction>
</comment>
<dbReference type="OrthoDB" id="9809277at2"/>
<evidence type="ECO:0000256" key="7">
    <source>
        <dbReference type="SAM" id="SignalP"/>
    </source>
</evidence>
<feature type="signal peptide" evidence="7">
    <location>
        <begin position="1"/>
        <end position="21"/>
    </location>
</feature>
<evidence type="ECO:0000256" key="2">
    <source>
        <dbReference type="ARBA" id="ARBA00023277"/>
    </source>
</evidence>
<keyword evidence="1 5" id="KW-0378">Hydrolase</keyword>
<organism evidence="9 10">
    <name type="scientific">Rubrivirga marina</name>
    <dbReference type="NCBI Taxonomy" id="1196024"/>
    <lineage>
        <taxon>Bacteria</taxon>
        <taxon>Pseudomonadati</taxon>
        <taxon>Rhodothermota</taxon>
        <taxon>Rhodothermia</taxon>
        <taxon>Rhodothermales</taxon>
        <taxon>Rubricoccaceae</taxon>
        <taxon>Rubrivirga</taxon>
    </lineage>
</organism>
<protein>
    <recommendedName>
        <fullName evidence="5">Beta-xylanase</fullName>
        <ecNumber evidence="5">3.2.1.8</ecNumber>
    </recommendedName>
</protein>
<dbReference type="PRINTS" id="PR00134">
    <property type="entry name" value="GLHYDRLASE10"/>
</dbReference>
<dbReference type="InterPro" id="IPR044846">
    <property type="entry name" value="GH10"/>
</dbReference>
<keyword evidence="3 5" id="KW-0326">Glycosidase</keyword>
<dbReference type="PROSITE" id="PS51257">
    <property type="entry name" value="PROKAR_LIPOPROTEIN"/>
    <property type="match status" value="1"/>
</dbReference>
<dbReference type="PROSITE" id="PS51760">
    <property type="entry name" value="GH10_2"/>
    <property type="match status" value="1"/>
</dbReference>
<feature type="domain" description="GH10" evidence="8">
    <location>
        <begin position="37"/>
        <end position="382"/>
    </location>
</feature>
<evidence type="ECO:0000259" key="8">
    <source>
        <dbReference type="PROSITE" id="PS51760"/>
    </source>
</evidence>
<keyword evidence="4 5" id="KW-0624">Polysaccharide degradation</keyword>
<gene>
    <name evidence="9" type="ORF">BSZ37_00405</name>
</gene>
<dbReference type="EMBL" id="MQWD01000001">
    <property type="protein sequence ID" value="PAP75019.1"/>
    <property type="molecule type" value="Genomic_DNA"/>
</dbReference>
<feature type="chain" id="PRO_5012967367" description="Beta-xylanase" evidence="7">
    <location>
        <begin position="22"/>
        <end position="384"/>
    </location>
</feature>
<dbReference type="InterPro" id="IPR001000">
    <property type="entry name" value="GH10_dom"/>
</dbReference>
<comment type="caution">
    <text evidence="9">The sequence shown here is derived from an EMBL/GenBank/DDBJ whole genome shotgun (WGS) entry which is preliminary data.</text>
</comment>
<dbReference type="AlphaFoldDB" id="A0A271IWU5"/>
<dbReference type="SUPFAM" id="SSF51445">
    <property type="entry name" value="(Trans)glycosidases"/>
    <property type="match status" value="1"/>
</dbReference>
<name>A0A271IWU5_9BACT</name>